<sequence>MKISIIGANGSIAPSVINALLSPLFSSKVSFPVRVITSKDTQSTDKLTYIKHPIDDSLVDVLKGTEVLMSFLPTTEELNAKVESVVEKLRPNLFIPSEYGGEIDKVDPKYLPSFFKSKIDHSKRLIEKNIRVARIQTSSIRIPPAIMYGFTDHIGIYQESGTVRIADDYETRVVDFSTLSDVGNVVAAVATTDPSKTLPLYRVRSDRIGFKDLVSKFEAQQNRTYEIQHFDLDEEFQKFRENPNDFIHGLFVTSNLGEGRGAAFEAIENEVINPKQSLWKWSSWE</sequence>
<comment type="caution">
    <text evidence="1">The sequence shown here is derived from an EMBL/GenBank/DDBJ whole genome shotgun (WGS) entry which is preliminary data.</text>
</comment>
<dbReference type="EMBL" id="CALSDN010000003">
    <property type="protein sequence ID" value="CAH6720239.1"/>
    <property type="molecule type" value="Genomic_DNA"/>
</dbReference>
<name>A0ACA9Y5J2_9ASCO</name>
<gene>
    <name evidence="1" type="ORF">CLIB1444_03S07492</name>
</gene>
<organism evidence="1 2">
    <name type="scientific">[Candida] jaroonii</name>
    <dbReference type="NCBI Taxonomy" id="467808"/>
    <lineage>
        <taxon>Eukaryota</taxon>
        <taxon>Fungi</taxon>
        <taxon>Dikarya</taxon>
        <taxon>Ascomycota</taxon>
        <taxon>Saccharomycotina</taxon>
        <taxon>Pichiomycetes</taxon>
        <taxon>Debaryomycetaceae</taxon>
        <taxon>Yamadazyma</taxon>
    </lineage>
</organism>
<dbReference type="Proteomes" id="UP001152531">
    <property type="component" value="Unassembled WGS sequence"/>
</dbReference>
<evidence type="ECO:0000313" key="2">
    <source>
        <dbReference type="Proteomes" id="UP001152531"/>
    </source>
</evidence>
<reference evidence="1" key="1">
    <citation type="submission" date="2022-06" db="EMBL/GenBank/DDBJ databases">
        <authorList>
            <person name="Legras J.-L."/>
            <person name="Devillers H."/>
            <person name="Grondin C."/>
        </authorList>
    </citation>
    <scope>NUCLEOTIDE SEQUENCE</scope>
    <source>
        <strain evidence="1">CLIB 1444</strain>
    </source>
</reference>
<protein>
    <submittedName>
        <fullName evidence="1">Uncharacterized protein</fullName>
    </submittedName>
</protein>
<accession>A0ACA9Y5J2</accession>
<proteinExistence type="predicted"/>
<evidence type="ECO:0000313" key="1">
    <source>
        <dbReference type="EMBL" id="CAH6720239.1"/>
    </source>
</evidence>
<keyword evidence="2" id="KW-1185">Reference proteome</keyword>